<reference evidence="3 4" key="1">
    <citation type="journal article" date="2011" name="Proc. Natl. Acad. Sci. U.S.A.">
        <title>Evolutionary erosion of yeast sex chromosomes by mating-type switching accidents.</title>
        <authorList>
            <person name="Gordon J.L."/>
            <person name="Armisen D."/>
            <person name="Proux-Wera E."/>
            <person name="Oheigeartaigh S.S."/>
            <person name="Byrne K.P."/>
            <person name="Wolfe K.H."/>
        </authorList>
    </citation>
    <scope>NUCLEOTIDE SEQUENCE [LARGE SCALE GENOMIC DNA]</scope>
    <source>
        <strain evidence="4">ATCC MYA-139 / BCRC 22969 / CBS 8797 / CCRC 22969 / KCTC 17520 / NBRC 10181 / NCYC 3082</strain>
    </source>
</reference>
<evidence type="ECO:0000259" key="2">
    <source>
        <dbReference type="PROSITE" id="PS51840"/>
    </source>
</evidence>
<keyword evidence="4" id="KW-1185">Reference proteome</keyword>
<dbReference type="OMA" id="SSGYCYV"/>
<accession>J7S3D8</accession>
<feature type="compositionally biased region" description="Low complexity" evidence="1">
    <location>
        <begin position="124"/>
        <end position="143"/>
    </location>
</feature>
<organism evidence="3 4">
    <name type="scientific">Huiozyma naganishii (strain ATCC MYA-139 / BCRC 22969 / CBS 8797 / KCTC 17520 / NBRC 10181 / NCYC 3082 / Yp74L-3)</name>
    <name type="common">Yeast</name>
    <name type="synonym">Kazachstania naganishii</name>
    <dbReference type="NCBI Taxonomy" id="1071383"/>
    <lineage>
        <taxon>Eukaryota</taxon>
        <taxon>Fungi</taxon>
        <taxon>Dikarya</taxon>
        <taxon>Ascomycota</taxon>
        <taxon>Saccharomycotina</taxon>
        <taxon>Saccharomycetes</taxon>
        <taxon>Saccharomycetales</taxon>
        <taxon>Saccharomycetaceae</taxon>
        <taxon>Huiozyma</taxon>
    </lineage>
</organism>
<evidence type="ECO:0000256" key="1">
    <source>
        <dbReference type="SAM" id="MobiDB-lite"/>
    </source>
</evidence>
<proteinExistence type="predicted"/>
<dbReference type="Pfam" id="PF10358">
    <property type="entry name" value="NT-C2"/>
    <property type="match status" value="2"/>
</dbReference>
<dbReference type="HOGENOM" id="CLU_036649_0_0_1"/>
<dbReference type="AlphaFoldDB" id="J7S3D8"/>
<dbReference type="Proteomes" id="UP000006310">
    <property type="component" value="Chromosome 2"/>
</dbReference>
<evidence type="ECO:0000313" key="3">
    <source>
        <dbReference type="EMBL" id="CCK68664.1"/>
    </source>
</evidence>
<dbReference type="InterPro" id="IPR019448">
    <property type="entry name" value="NT-C2"/>
</dbReference>
<sequence>MTKFGGGSKGKHPKFLLNLQINELVNVPQSSGYCYVKWSFKDGTGTSRTVGLSGDSRGDYSTQSKGVTAHVPLKHHRAQWNYRLDKPVQIKLQINRDGKLCEKDLVLQIYFEAVSTPSRTDKPVAGVTGASSSSDTSSSAVSSPRKSILRTPSLRSSQSFELSNRNSVSSFSPQANGSRKNSYTQRVTGTLLLGTVTVNVAEYVRKEEEPITNRFLLKQSKVNSILSVTFQLKVIRGTYRDFKIPSDFSTGQLSSSYQNGISKIFERNSSITSGGSTTGSDLPSMAGGASGLATGATYVSSRGITTIAGHLNPLINTLHDRTFQLTWDPRPNELTPAECVENILKGGNGWAKNENGVNLIDIQALKLKDLVENSAGFVSNGPSCDSNDTAWDNMNNREFLEMKTNSAGHDWSHLSSNQRQRMRNGSQSEHEKHYEDQDERIADPIVRDAKSWTITTPVV</sequence>
<dbReference type="InterPro" id="IPR039931">
    <property type="entry name" value="EEIG1/2-like"/>
</dbReference>
<gene>
    <name evidence="3" type="primary">KNAG0B02220</name>
    <name evidence="3" type="ordered locus">KNAG_0B02220</name>
</gene>
<dbReference type="PANTHER" id="PTHR21456:SF1">
    <property type="entry name" value="C2 NT-TYPE DOMAIN-CONTAINING PROTEIN"/>
    <property type="match status" value="1"/>
</dbReference>
<feature type="region of interest" description="Disordered" evidence="1">
    <location>
        <begin position="419"/>
        <end position="438"/>
    </location>
</feature>
<dbReference type="OrthoDB" id="3365224at2759"/>
<dbReference type="PANTHER" id="PTHR21456">
    <property type="entry name" value="FAMILY WITH SEQUENCE SIMILARITY 102"/>
    <property type="match status" value="1"/>
</dbReference>
<evidence type="ECO:0000313" key="4">
    <source>
        <dbReference type="Proteomes" id="UP000006310"/>
    </source>
</evidence>
<dbReference type="EMBL" id="HE978315">
    <property type="protein sequence ID" value="CCK68664.1"/>
    <property type="molecule type" value="Genomic_DNA"/>
</dbReference>
<dbReference type="RefSeq" id="XP_022462910.1">
    <property type="nucleotide sequence ID" value="XM_022611508.1"/>
</dbReference>
<name>J7S3D8_HUIN7</name>
<dbReference type="PROSITE" id="PS51840">
    <property type="entry name" value="C2_NT"/>
    <property type="match status" value="1"/>
</dbReference>
<feature type="compositionally biased region" description="Polar residues" evidence="1">
    <location>
        <begin position="153"/>
        <end position="183"/>
    </location>
</feature>
<feature type="region of interest" description="Disordered" evidence="1">
    <location>
        <begin position="121"/>
        <end position="183"/>
    </location>
</feature>
<feature type="compositionally biased region" description="Basic and acidic residues" evidence="1">
    <location>
        <begin position="428"/>
        <end position="438"/>
    </location>
</feature>
<reference evidence="4" key="2">
    <citation type="submission" date="2012-08" db="EMBL/GenBank/DDBJ databases">
        <title>Genome sequence of Kazachstania naganishii.</title>
        <authorList>
            <person name="Gordon J.L."/>
            <person name="Armisen D."/>
            <person name="Proux-Wera E."/>
            <person name="OhEigeartaigh S.S."/>
            <person name="Byrne K.P."/>
            <person name="Wolfe K.H."/>
        </authorList>
    </citation>
    <scope>NUCLEOTIDE SEQUENCE [LARGE SCALE GENOMIC DNA]</scope>
    <source>
        <strain evidence="4">ATCC MYA-139 / BCRC 22969 / CBS 8797 / CCRC 22969 / KCTC 17520 / NBRC 10181 / NCYC 3082</strain>
    </source>
</reference>
<dbReference type="KEGG" id="kng:KNAG_0B02220"/>
<dbReference type="eggNOG" id="ENOG502R9IN">
    <property type="taxonomic scope" value="Eukaryota"/>
</dbReference>
<feature type="domain" description="C2 NT-type" evidence="2">
    <location>
        <begin position="5"/>
        <end position="234"/>
    </location>
</feature>
<protein>
    <recommendedName>
        <fullName evidence="2">C2 NT-type domain-containing protein</fullName>
    </recommendedName>
</protein>
<dbReference type="GeneID" id="34524314"/>